<proteinExistence type="predicted"/>
<evidence type="ECO:0000313" key="2">
    <source>
        <dbReference type="EMBL" id="MBM7128822.1"/>
    </source>
</evidence>
<keyword evidence="3" id="KW-1185">Reference proteome</keyword>
<reference evidence="2" key="1">
    <citation type="submission" date="2020-10" db="EMBL/GenBank/DDBJ databases">
        <title>Phylogeny of dyella-like bacteria.</title>
        <authorList>
            <person name="Fu J."/>
        </authorList>
    </citation>
    <scope>NUCLEOTIDE SEQUENCE</scope>
    <source>
        <strain evidence="2">DHON07</strain>
    </source>
</reference>
<evidence type="ECO:0000256" key="1">
    <source>
        <dbReference type="SAM" id="Phobius"/>
    </source>
</evidence>
<dbReference type="RefSeq" id="WP_204630435.1">
    <property type="nucleotide sequence ID" value="NZ_BSOC01000006.1"/>
</dbReference>
<protein>
    <submittedName>
        <fullName evidence="2">Uncharacterized protein</fullName>
    </submittedName>
</protein>
<keyword evidence="1" id="KW-0472">Membrane</keyword>
<feature type="transmembrane region" description="Helical" evidence="1">
    <location>
        <begin position="20"/>
        <end position="36"/>
    </location>
</feature>
<dbReference type="EMBL" id="JADIKF010000035">
    <property type="protein sequence ID" value="MBM7128822.1"/>
    <property type="molecule type" value="Genomic_DNA"/>
</dbReference>
<name>A0ABS2KCD0_9GAMM</name>
<sequence length="465" mass="51202">MNGWEVPEQSWHKGFSRNRGWFIAAALCFIPLYAYGQVAEPMPERVVIDSAWGGFNPEMPFNTHIVIEKNGASYRLTGWHSKSRYGKPLPKQVFPAQTISPERVTELVGAMEAPVQSRVDLRTLEPAVNDAQHEIDGILEQAKLPTSSTGLGANVRAWRGSLRSPGALADALTRGFDAIHTDDSPVIDIQVTLSDGTKLSAKSSSQHYLMLPWKDALGNRTYSTNIPRALDALLPKGTTNKERLEGGLEGSDLEDMLEFGLNDQIGRFDAESEVPDAVRLLDANFKVVGIWPGRQLDADLQLPDGPSNLQLSTRLSLSGKTLANAADVVRIRQMLQLVQSSPVLGAHIKSSPNVEFYIHDNVGWTWLNKKTVSQFVSQMQQMKKLPELQTRPALMQGAVLVEEGEWPIYWVVLSDRRAVLWKQASQASDKPFAGSCPAIPMGDGDVTGIYDTCIGKVYGVDGREQ</sequence>
<dbReference type="Proteomes" id="UP001430193">
    <property type="component" value="Unassembled WGS sequence"/>
</dbReference>
<organism evidence="2 3">
    <name type="scientific">Dyella mobilis</name>
    <dbReference type="NCBI Taxonomy" id="1849582"/>
    <lineage>
        <taxon>Bacteria</taxon>
        <taxon>Pseudomonadati</taxon>
        <taxon>Pseudomonadota</taxon>
        <taxon>Gammaproteobacteria</taxon>
        <taxon>Lysobacterales</taxon>
        <taxon>Rhodanobacteraceae</taxon>
        <taxon>Dyella</taxon>
    </lineage>
</organism>
<gene>
    <name evidence="2" type="ORF">ISS99_04735</name>
</gene>
<accession>A0ABS2KCD0</accession>
<keyword evidence="1" id="KW-1133">Transmembrane helix</keyword>
<comment type="caution">
    <text evidence="2">The sequence shown here is derived from an EMBL/GenBank/DDBJ whole genome shotgun (WGS) entry which is preliminary data.</text>
</comment>
<keyword evidence="1" id="KW-0812">Transmembrane</keyword>
<evidence type="ECO:0000313" key="3">
    <source>
        <dbReference type="Proteomes" id="UP001430193"/>
    </source>
</evidence>